<dbReference type="RefSeq" id="WP_103044798.1">
    <property type="nucleotide sequence ID" value="NZ_BAABBP010000001.1"/>
</dbReference>
<sequence>MSSALSRIARTLFLTTALASAALANAADFVSIKGKSVNIREQPTTQSARVWELSRGYPLQVLKRQGDWLQVRDFEETLGWVYAPLTVKTAHRVVKVETANLRAGPGTNHKVLGKLVQGEILRTLARSGSWVKIERDGGQQGWVSANLAWGW</sequence>
<feature type="chain" id="PRO_5045786117" description="SH3b domain-containing protein" evidence="1">
    <location>
        <begin position="27"/>
        <end position="151"/>
    </location>
</feature>
<organism evidence="3 4">
    <name type="scientific">Comamonas faecalis</name>
    <dbReference type="NCBI Taxonomy" id="1387849"/>
    <lineage>
        <taxon>Bacteria</taxon>
        <taxon>Pseudomonadati</taxon>
        <taxon>Pseudomonadota</taxon>
        <taxon>Betaproteobacteria</taxon>
        <taxon>Burkholderiales</taxon>
        <taxon>Comamonadaceae</taxon>
        <taxon>Comamonas</taxon>
    </lineage>
</organism>
<proteinExistence type="predicted"/>
<dbReference type="InterPro" id="IPR010466">
    <property type="entry name" value="DUF1058"/>
</dbReference>
<protein>
    <recommendedName>
        <fullName evidence="2">SH3b domain-containing protein</fullName>
    </recommendedName>
</protein>
<feature type="signal peptide" evidence="1">
    <location>
        <begin position="1"/>
        <end position="26"/>
    </location>
</feature>
<accession>A0ABP7QHS2</accession>
<dbReference type="InterPro" id="IPR003646">
    <property type="entry name" value="SH3-like_bac-type"/>
</dbReference>
<name>A0ABP7QHS2_9BURK</name>
<reference evidence="4" key="1">
    <citation type="journal article" date="2019" name="Int. J. Syst. Evol. Microbiol.">
        <title>The Global Catalogue of Microorganisms (GCM) 10K type strain sequencing project: providing services to taxonomists for standard genome sequencing and annotation.</title>
        <authorList>
            <consortium name="The Broad Institute Genomics Platform"/>
            <consortium name="The Broad Institute Genome Sequencing Center for Infectious Disease"/>
            <person name="Wu L."/>
            <person name="Ma J."/>
        </authorList>
    </citation>
    <scope>NUCLEOTIDE SEQUENCE [LARGE SCALE GENOMIC DNA]</scope>
    <source>
        <strain evidence="4">JCM 17561</strain>
    </source>
</reference>
<dbReference type="Proteomes" id="UP001501627">
    <property type="component" value="Unassembled WGS sequence"/>
</dbReference>
<dbReference type="PROSITE" id="PS51781">
    <property type="entry name" value="SH3B"/>
    <property type="match status" value="1"/>
</dbReference>
<evidence type="ECO:0000256" key="1">
    <source>
        <dbReference type="SAM" id="SignalP"/>
    </source>
</evidence>
<keyword evidence="4" id="KW-1185">Reference proteome</keyword>
<dbReference type="Pfam" id="PF08239">
    <property type="entry name" value="SH3_3"/>
    <property type="match status" value="1"/>
</dbReference>
<evidence type="ECO:0000313" key="4">
    <source>
        <dbReference type="Proteomes" id="UP001501627"/>
    </source>
</evidence>
<dbReference type="EMBL" id="BAABBP010000001">
    <property type="protein sequence ID" value="GAA3982067.1"/>
    <property type="molecule type" value="Genomic_DNA"/>
</dbReference>
<dbReference type="InterPro" id="IPR052354">
    <property type="entry name" value="Cell_Wall_Dynamics_Protein"/>
</dbReference>
<comment type="caution">
    <text evidence="3">The sequence shown here is derived from an EMBL/GenBank/DDBJ whole genome shotgun (WGS) entry which is preliminary data.</text>
</comment>
<dbReference type="SMART" id="SM00287">
    <property type="entry name" value="SH3b"/>
    <property type="match status" value="2"/>
</dbReference>
<keyword evidence="1" id="KW-0732">Signal</keyword>
<evidence type="ECO:0000259" key="2">
    <source>
        <dbReference type="PROSITE" id="PS51781"/>
    </source>
</evidence>
<dbReference type="Pfam" id="PF06347">
    <property type="entry name" value="SH3_4"/>
    <property type="match status" value="1"/>
</dbReference>
<dbReference type="PANTHER" id="PTHR34408:SF1">
    <property type="entry name" value="GLYCOSYL HYDROLASE FAMILY 19 DOMAIN-CONTAINING PROTEIN HI_1415"/>
    <property type="match status" value="1"/>
</dbReference>
<gene>
    <name evidence="3" type="ORF">GCM10022279_02140</name>
</gene>
<dbReference type="PANTHER" id="PTHR34408">
    <property type="entry name" value="FAMILY PROTEIN, PUTATIVE-RELATED"/>
    <property type="match status" value="1"/>
</dbReference>
<evidence type="ECO:0000313" key="3">
    <source>
        <dbReference type="EMBL" id="GAA3982067.1"/>
    </source>
</evidence>
<feature type="domain" description="SH3b" evidence="2">
    <location>
        <begin position="89"/>
        <end position="151"/>
    </location>
</feature>
<dbReference type="Gene3D" id="2.30.30.40">
    <property type="entry name" value="SH3 Domains"/>
    <property type="match status" value="2"/>
</dbReference>